<dbReference type="AlphaFoldDB" id="A0A418YPI2"/>
<gene>
    <name evidence="2" type="ORF">D0Z70_17380</name>
</gene>
<dbReference type="Proteomes" id="UP000283469">
    <property type="component" value="Unassembled WGS sequence"/>
</dbReference>
<dbReference type="Gene3D" id="3.20.20.105">
    <property type="entry name" value="Queuine tRNA-ribosyltransferase-like"/>
    <property type="match status" value="1"/>
</dbReference>
<sequence>MAIEVIVGLPGLSEGPLLDRARAMQVPVLVSANSFSRWDRRNGTREWRGWRLGSLANAHGLASIDLDSAGFVLAVRERGIPWTIDDYIALASSHPFRRFASLDLCVEQAVAHDRDEVLDRIARTIQLNRACHIRACDAGIAHRFMPVVQGRLPEDYIRSFEAIADLIQLGQPLGVGSMCRRHLHGPEGLIAVIELLDRRLPKTLQLHLFGVKGSALPSLAAFGDRVASIDSQAYGVAARQSALMSGQSKTNRFVADHMARWTGRQLDRLREPVRAVQQMLDLPIGQPRNSDPWEQALTSARQQIRDLIEQGEIGFEQITEAWVVEWAADLLNAA</sequence>
<comment type="caution">
    <text evidence="2">The sequence shown here is derived from an EMBL/GenBank/DDBJ whole genome shotgun (WGS) entry which is preliminary data.</text>
</comment>
<protein>
    <recommendedName>
        <fullName evidence="1">DeoxyPurine in DNA protein A domain-containing protein</fullName>
    </recommendedName>
</protein>
<name>A0A418YPI2_9SPHN</name>
<keyword evidence="3" id="KW-1185">Reference proteome</keyword>
<dbReference type="EMBL" id="QVRA01000018">
    <property type="protein sequence ID" value="RJG53189.1"/>
    <property type="molecule type" value="Genomic_DNA"/>
</dbReference>
<dbReference type="InterPro" id="IPR036511">
    <property type="entry name" value="TGT-like_sf"/>
</dbReference>
<reference evidence="2 3" key="1">
    <citation type="submission" date="2018-08" db="EMBL/GenBank/DDBJ databases">
        <title>Sphingobium sp. EO9.</title>
        <authorList>
            <person name="Park Y."/>
            <person name="Kim K.H."/>
            <person name="Jeon C.O."/>
        </authorList>
    </citation>
    <scope>NUCLEOTIDE SEQUENCE [LARGE SCALE GENOMIC DNA]</scope>
    <source>
        <strain evidence="2 3">EO9</strain>
    </source>
</reference>
<dbReference type="Pfam" id="PF23859">
    <property type="entry name" value="DpdA"/>
    <property type="match status" value="1"/>
</dbReference>
<organism evidence="2 3">
    <name type="scientific">Sphingobium terrigena</name>
    <dbReference type="NCBI Taxonomy" id="2304063"/>
    <lineage>
        <taxon>Bacteria</taxon>
        <taxon>Pseudomonadati</taxon>
        <taxon>Pseudomonadota</taxon>
        <taxon>Alphaproteobacteria</taxon>
        <taxon>Sphingomonadales</taxon>
        <taxon>Sphingomonadaceae</taxon>
        <taxon>Sphingobium</taxon>
    </lineage>
</organism>
<accession>A0A418YPI2</accession>
<evidence type="ECO:0000313" key="3">
    <source>
        <dbReference type="Proteomes" id="UP000283469"/>
    </source>
</evidence>
<dbReference type="RefSeq" id="WP_119748640.1">
    <property type="nucleotide sequence ID" value="NZ_QVRA01000018.1"/>
</dbReference>
<feature type="domain" description="DeoxyPurine in DNA protein A" evidence="1">
    <location>
        <begin position="111"/>
        <end position="251"/>
    </location>
</feature>
<evidence type="ECO:0000259" key="1">
    <source>
        <dbReference type="Pfam" id="PF23859"/>
    </source>
</evidence>
<dbReference type="GO" id="GO:0006400">
    <property type="term" value="P:tRNA modification"/>
    <property type="evidence" value="ECO:0007669"/>
    <property type="project" value="InterPro"/>
</dbReference>
<evidence type="ECO:0000313" key="2">
    <source>
        <dbReference type="EMBL" id="RJG53189.1"/>
    </source>
</evidence>
<proteinExistence type="predicted"/>
<dbReference type="OrthoDB" id="8116828at2"/>
<dbReference type="InterPro" id="IPR055645">
    <property type="entry name" value="DpdA"/>
</dbReference>
<dbReference type="SUPFAM" id="SSF51713">
    <property type="entry name" value="tRNA-guanine transglycosylase"/>
    <property type="match status" value="1"/>
</dbReference>